<comment type="caution">
    <text evidence="6">The sequence shown here is derived from an EMBL/GenBank/DDBJ whole genome shotgun (WGS) entry which is preliminary data.</text>
</comment>
<keyword evidence="4" id="KW-0862">Zinc</keyword>
<dbReference type="SUPFAM" id="SSF51556">
    <property type="entry name" value="Metallo-dependent hydrolases"/>
    <property type="match status" value="1"/>
</dbReference>
<keyword evidence="2" id="KW-0479">Metal-binding</keyword>
<dbReference type="RefSeq" id="WP_309796406.1">
    <property type="nucleotide sequence ID" value="NZ_BAAAHY010000006.1"/>
</dbReference>
<accession>A0ABU1J8A7</accession>
<organism evidence="6 7">
    <name type="scientific">Arthrobacter russicus</name>
    <dbReference type="NCBI Taxonomy" id="172040"/>
    <lineage>
        <taxon>Bacteria</taxon>
        <taxon>Bacillati</taxon>
        <taxon>Actinomycetota</taxon>
        <taxon>Actinomycetes</taxon>
        <taxon>Micrococcales</taxon>
        <taxon>Micrococcaceae</taxon>
        <taxon>Arthrobacter</taxon>
    </lineage>
</organism>
<evidence type="ECO:0000259" key="5">
    <source>
        <dbReference type="Pfam" id="PF01979"/>
    </source>
</evidence>
<dbReference type="EMBL" id="JAVDQF010000001">
    <property type="protein sequence ID" value="MDR6268639.1"/>
    <property type="molecule type" value="Genomic_DNA"/>
</dbReference>
<comment type="cofactor">
    <cofactor evidence="1">
        <name>Zn(2+)</name>
        <dbReference type="ChEBI" id="CHEBI:29105"/>
    </cofactor>
</comment>
<evidence type="ECO:0000256" key="3">
    <source>
        <dbReference type="ARBA" id="ARBA00022801"/>
    </source>
</evidence>
<keyword evidence="3" id="KW-0378">Hydrolase</keyword>
<reference evidence="6 7" key="1">
    <citation type="submission" date="2023-07" db="EMBL/GenBank/DDBJ databases">
        <title>Sequencing the genomes of 1000 actinobacteria strains.</title>
        <authorList>
            <person name="Klenk H.-P."/>
        </authorList>
    </citation>
    <scope>NUCLEOTIDE SEQUENCE [LARGE SCALE GENOMIC DNA]</scope>
    <source>
        <strain evidence="6 7">DSM 14555</strain>
    </source>
</reference>
<dbReference type="Proteomes" id="UP001185069">
    <property type="component" value="Unassembled WGS sequence"/>
</dbReference>
<keyword evidence="7" id="KW-1185">Reference proteome</keyword>
<evidence type="ECO:0000313" key="6">
    <source>
        <dbReference type="EMBL" id="MDR6268639.1"/>
    </source>
</evidence>
<evidence type="ECO:0000256" key="1">
    <source>
        <dbReference type="ARBA" id="ARBA00001947"/>
    </source>
</evidence>
<proteinExistence type="predicted"/>
<evidence type="ECO:0000256" key="2">
    <source>
        <dbReference type="ARBA" id="ARBA00022723"/>
    </source>
</evidence>
<dbReference type="InterPro" id="IPR051607">
    <property type="entry name" value="Metallo-dep_hydrolases"/>
</dbReference>
<name>A0ABU1J8A7_9MICC</name>
<dbReference type="NCBIfam" id="NF006681">
    <property type="entry name" value="PRK09229.1-2"/>
    <property type="match status" value="1"/>
</dbReference>
<sequence>MTAVFPAAVNAHSHAFHRVLRGRTHAGSGNFWSWRDQMYGAADRLTPELYEQLATAVYAEMVVAGYTAVGEFHYLHHRPDGSRYPQHEMEFALARAARKAGIRLVLLDTCYLDGGFDLQRRDGRIPANPTQRRFSDGDAASWLARLAALRAAVAGEFDPEQVQVAAAIHSVRAVPPEQLRIIAAELDPELALHIHLSEQPRENADCLAATGMTPTGLLADSGLLGSRLSAVHATHLSAEDIGLLGAARATAVFCPTTEADLADGIGPAHELLAAGVQLALGSDQHAVVDPWLEMRSLEYGERLRSGIRGRFGPEQLLGFAHDGGLRSLGLPEYGDRVELDLDSVRTVGSAGDQLPMTATAADVLSVQVSGREIAAAGLHAELGDPAKLLSEAFAELEVL</sequence>
<evidence type="ECO:0000313" key="7">
    <source>
        <dbReference type="Proteomes" id="UP001185069"/>
    </source>
</evidence>
<gene>
    <name evidence="6" type="ORF">JOE69_000877</name>
</gene>
<dbReference type="PANTHER" id="PTHR11271">
    <property type="entry name" value="GUANINE DEAMINASE"/>
    <property type="match status" value="1"/>
</dbReference>
<dbReference type="InterPro" id="IPR006680">
    <property type="entry name" value="Amidohydro-rel"/>
</dbReference>
<protein>
    <submittedName>
        <fullName evidence="6">Formiminoglutamate deiminase</fullName>
    </submittedName>
</protein>
<dbReference type="PANTHER" id="PTHR11271:SF48">
    <property type="entry name" value="AMIDOHYDROLASE-RELATED DOMAIN-CONTAINING PROTEIN"/>
    <property type="match status" value="1"/>
</dbReference>
<evidence type="ECO:0000256" key="4">
    <source>
        <dbReference type="ARBA" id="ARBA00022833"/>
    </source>
</evidence>
<dbReference type="Gene3D" id="3.20.20.140">
    <property type="entry name" value="Metal-dependent hydrolases"/>
    <property type="match status" value="1"/>
</dbReference>
<feature type="domain" description="Amidohydrolase-related" evidence="5">
    <location>
        <begin position="4"/>
        <end position="333"/>
    </location>
</feature>
<dbReference type="Pfam" id="PF01979">
    <property type="entry name" value="Amidohydro_1"/>
    <property type="match status" value="1"/>
</dbReference>
<dbReference type="Gene3D" id="2.30.40.10">
    <property type="entry name" value="Urease, subunit C, domain 1"/>
    <property type="match status" value="1"/>
</dbReference>
<dbReference type="InterPro" id="IPR032466">
    <property type="entry name" value="Metal_Hydrolase"/>
</dbReference>
<dbReference type="InterPro" id="IPR011059">
    <property type="entry name" value="Metal-dep_hydrolase_composite"/>
</dbReference>